<sequence>LDIGLPDMDGNELARRLRRLPQTSDATLVAATGYGRQQDREAASQAGFDHYLVKPVNTLQLGELLATAAAR</sequence>
<evidence type="ECO:0000259" key="3">
    <source>
        <dbReference type="PROSITE" id="PS50110"/>
    </source>
</evidence>
<dbReference type="GO" id="GO:0000160">
    <property type="term" value="P:phosphorelay signal transduction system"/>
    <property type="evidence" value="ECO:0007669"/>
    <property type="project" value="InterPro"/>
</dbReference>
<keyword evidence="5" id="KW-1185">Reference proteome</keyword>
<dbReference type="RefSeq" id="WP_148044136.1">
    <property type="nucleotide sequence ID" value="NZ_JSAB01000350.1"/>
</dbReference>
<evidence type="ECO:0000256" key="2">
    <source>
        <dbReference type="PROSITE-ProRule" id="PRU00169"/>
    </source>
</evidence>
<dbReference type="Pfam" id="PF00072">
    <property type="entry name" value="Response_reg"/>
    <property type="match status" value="1"/>
</dbReference>
<dbReference type="PROSITE" id="PS50110">
    <property type="entry name" value="RESPONSE_REGULATORY"/>
    <property type="match status" value="1"/>
</dbReference>
<accession>A0A422QEA3</accession>
<dbReference type="OrthoDB" id="5421695at2"/>
<dbReference type="PANTHER" id="PTHR44591">
    <property type="entry name" value="STRESS RESPONSE REGULATOR PROTEIN 1"/>
    <property type="match status" value="1"/>
</dbReference>
<keyword evidence="1 2" id="KW-0597">Phosphoprotein</keyword>
<dbReference type="Proteomes" id="UP000283254">
    <property type="component" value="Unassembled WGS sequence"/>
</dbReference>
<comment type="caution">
    <text evidence="4">The sequence shown here is derived from an EMBL/GenBank/DDBJ whole genome shotgun (WGS) entry which is preliminary data.</text>
</comment>
<reference evidence="4" key="1">
    <citation type="submission" date="2014-10" db="EMBL/GenBank/DDBJ databases">
        <title>Massilia sp. genome.</title>
        <authorList>
            <person name="Xu B."/>
            <person name="Dai L."/>
            <person name="Huang Z."/>
        </authorList>
    </citation>
    <scope>NUCLEOTIDE SEQUENCE [LARGE SCALE GENOMIC DNA]</scope>
    <source>
        <strain evidence="4">CFS-1</strain>
    </source>
</reference>
<dbReference type="InterPro" id="IPR050595">
    <property type="entry name" value="Bact_response_regulator"/>
</dbReference>
<feature type="domain" description="Response regulatory" evidence="3">
    <location>
        <begin position="1"/>
        <end position="69"/>
    </location>
</feature>
<dbReference type="Gene3D" id="3.40.50.2300">
    <property type="match status" value="1"/>
</dbReference>
<dbReference type="InterPro" id="IPR011006">
    <property type="entry name" value="CheY-like_superfamily"/>
</dbReference>
<evidence type="ECO:0000313" key="5">
    <source>
        <dbReference type="Proteomes" id="UP000283254"/>
    </source>
</evidence>
<feature type="modified residue" description="4-aspartylphosphate" evidence="2">
    <location>
        <position position="2"/>
    </location>
</feature>
<evidence type="ECO:0000313" key="4">
    <source>
        <dbReference type="EMBL" id="RNF28362.1"/>
    </source>
</evidence>
<dbReference type="AlphaFoldDB" id="A0A422QEA3"/>
<dbReference type="EMBL" id="JSAB01000350">
    <property type="protein sequence ID" value="RNF28362.1"/>
    <property type="molecule type" value="Genomic_DNA"/>
</dbReference>
<dbReference type="InterPro" id="IPR001789">
    <property type="entry name" value="Sig_transdc_resp-reg_receiver"/>
</dbReference>
<feature type="non-terminal residue" evidence="4">
    <location>
        <position position="1"/>
    </location>
</feature>
<evidence type="ECO:0000256" key="1">
    <source>
        <dbReference type="ARBA" id="ARBA00022553"/>
    </source>
</evidence>
<gene>
    <name evidence="4" type="ORF">NM04_23605</name>
</gene>
<name>A0A422QEA3_9BURK</name>
<dbReference type="SUPFAM" id="SSF52172">
    <property type="entry name" value="CheY-like"/>
    <property type="match status" value="1"/>
</dbReference>
<dbReference type="PANTHER" id="PTHR44591:SF3">
    <property type="entry name" value="RESPONSE REGULATORY DOMAIN-CONTAINING PROTEIN"/>
    <property type="match status" value="1"/>
</dbReference>
<proteinExistence type="predicted"/>
<protein>
    <recommendedName>
        <fullName evidence="3">Response regulatory domain-containing protein</fullName>
    </recommendedName>
</protein>
<organism evidence="4 5">
    <name type="scientific">Massilia aurea</name>
    <dbReference type="NCBI Taxonomy" id="373040"/>
    <lineage>
        <taxon>Bacteria</taxon>
        <taxon>Pseudomonadati</taxon>
        <taxon>Pseudomonadota</taxon>
        <taxon>Betaproteobacteria</taxon>
        <taxon>Burkholderiales</taxon>
        <taxon>Oxalobacteraceae</taxon>
        <taxon>Telluria group</taxon>
        <taxon>Massilia</taxon>
    </lineage>
</organism>